<evidence type="ECO:0000313" key="19">
    <source>
        <dbReference type="EMBL" id="KAH7575920.1"/>
    </source>
</evidence>
<dbReference type="PANTHER" id="PTHR27005:SF515">
    <property type="entry name" value="WALL-ASSOCIATED RECEPTOR KINASE-LIKE 10-RELATED"/>
    <property type="match status" value="1"/>
</dbReference>
<evidence type="ECO:0000256" key="4">
    <source>
        <dbReference type="ARBA" id="ARBA00022679"/>
    </source>
</evidence>
<dbReference type="InterPro" id="IPR025287">
    <property type="entry name" value="WAK_GUB"/>
</dbReference>
<keyword evidence="8" id="KW-0418">Kinase</keyword>
<evidence type="ECO:0000256" key="7">
    <source>
        <dbReference type="ARBA" id="ARBA00022741"/>
    </source>
</evidence>
<feature type="chain" id="PRO_5046732618" description="Protein kinase domain-containing protein" evidence="17">
    <location>
        <begin position="23"/>
        <end position="677"/>
    </location>
</feature>
<dbReference type="Proteomes" id="UP000827721">
    <property type="component" value="Unassembled WGS sequence"/>
</dbReference>
<dbReference type="SMART" id="SM00220">
    <property type="entry name" value="S_TKc"/>
    <property type="match status" value="1"/>
</dbReference>
<feature type="transmembrane region" description="Helical" evidence="16">
    <location>
        <begin position="298"/>
        <end position="320"/>
    </location>
</feature>
<dbReference type="PROSITE" id="PS50011">
    <property type="entry name" value="PROTEIN_KINASE_DOM"/>
    <property type="match status" value="1"/>
</dbReference>
<evidence type="ECO:0000256" key="12">
    <source>
        <dbReference type="ARBA" id="ARBA00023157"/>
    </source>
</evidence>
<protein>
    <recommendedName>
        <fullName evidence="18">Protein kinase domain-containing protein</fullName>
    </recommendedName>
</protein>
<dbReference type="InterPro" id="IPR001245">
    <property type="entry name" value="Ser-Thr/Tyr_kinase_cat_dom"/>
</dbReference>
<keyword evidence="12" id="KW-1015">Disulfide bond</keyword>
<accession>A0ABQ8IHC4</accession>
<dbReference type="InterPro" id="IPR008271">
    <property type="entry name" value="Ser/Thr_kinase_AS"/>
</dbReference>
<keyword evidence="6 17" id="KW-0732">Signal</keyword>
<dbReference type="InterPro" id="IPR011009">
    <property type="entry name" value="Kinase-like_dom_sf"/>
</dbReference>
<evidence type="ECO:0000256" key="1">
    <source>
        <dbReference type="ARBA" id="ARBA00004479"/>
    </source>
</evidence>
<evidence type="ECO:0000256" key="17">
    <source>
        <dbReference type="SAM" id="SignalP"/>
    </source>
</evidence>
<reference evidence="19 20" key="1">
    <citation type="submission" date="2021-02" db="EMBL/GenBank/DDBJ databases">
        <title>Plant Genome Project.</title>
        <authorList>
            <person name="Zhang R.-G."/>
        </authorList>
    </citation>
    <scope>NUCLEOTIDE SEQUENCE [LARGE SCALE GENOMIC DNA]</scope>
    <source>
        <tissue evidence="19">Leaves</tissue>
    </source>
</reference>
<gene>
    <name evidence="19" type="ORF">JRO89_XS02G0253600</name>
</gene>
<evidence type="ECO:0000256" key="8">
    <source>
        <dbReference type="ARBA" id="ARBA00022777"/>
    </source>
</evidence>
<evidence type="ECO:0000256" key="16">
    <source>
        <dbReference type="SAM" id="Phobius"/>
    </source>
</evidence>
<keyword evidence="9" id="KW-0067">ATP-binding</keyword>
<dbReference type="PROSITE" id="PS01187">
    <property type="entry name" value="EGF_CA"/>
    <property type="match status" value="1"/>
</dbReference>
<comment type="catalytic activity">
    <reaction evidence="14">
        <text>L-seryl-[protein] + ATP = O-phospho-L-seryl-[protein] + ADP + H(+)</text>
        <dbReference type="Rhea" id="RHEA:17989"/>
        <dbReference type="Rhea" id="RHEA-COMP:9863"/>
        <dbReference type="Rhea" id="RHEA-COMP:11604"/>
        <dbReference type="ChEBI" id="CHEBI:15378"/>
        <dbReference type="ChEBI" id="CHEBI:29999"/>
        <dbReference type="ChEBI" id="CHEBI:30616"/>
        <dbReference type="ChEBI" id="CHEBI:83421"/>
        <dbReference type="ChEBI" id="CHEBI:456216"/>
    </reaction>
</comment>
<evidence type="ECO:0000256" key="11">
    <source>
        <dbReference type="ARBA" id="ARBA00023136"/>
    </source>
</evidence>
<evidence type="ECO:0000256" key="15">
    <source>
        <dbReference type="ARBA" id="ARBA00047951"/>
    </source>
</evidence>
<evidence type="ECO:0000256" key="5">
    <source>
        <dbReference type="ARBA" id="ARBA00022692"/>
    </source>
</evidence>
<dbReference type="PANTHER" id="PTHR27005">
    <property type="entry name" value="WALL-ASSOCIATED RECEPTOR KINASE-LIKE 21"/>
    <property type="match status" value="1"/>
</dbReference>
<dbReference type="Gene3D" id="3.30.200.20">
    <property type="entry name" value="Phosphorylase Kinase, domain 1"/>
    <property type="match status" value="1"/>
</dbReference>
<feature type="signal peptide" evidence="17">
    <location>
        <begin position="1"/>
        <end position="22"/>
    </location>
</feature>
<keyword evidence="7" id="KW-0547">Nucleotide-binding</keyword>
<keyword evidence="3" id="KW-0597">Phosphoprotein</keyword>
<name>A0ABQ8IHC4_9ROSI</name>
<evidence type="ECO:0000256" key="13">
    <source>
        <dbReference type="ARBA" id="ARBA00023180"/>
    </source>
</evidence>
<dbReference type="EMBL" id="JAFEMO010000002">
    <property type="protein sequence ID" value="KAH7575920.1"/>
    <property type="molecule type" value="Genomic_DNA"/>
</dbReference>
<proteinExistence type="predicted"/>
<sequence>MSLPLMPFLIILLLWPIKAIMAQAGPTNCTSKCGNVAIPFPFGIEDGCSIDSWFKVDCNSSKPYLRSIKLELLDISLRGSMHVSYSVYNTCDPNNTSPGVAATSLDKKPFIFSANRNKFLGIGCGNFSAGNSATASCSTSCQQNNETEGDIYCEETVKFPLKSSTPSVNVHGQGCNYAVLVEQQWSDNNLKNPLDVKNFTHVPVVMDWSIYSTSWNDSKGYESNSTCVTSACSCFSSESPTVQCNCFQGYAGNPYLLQGCQDIDECTRYTNICGLETCQNFIGGYNCYSSSIKEGSKMAMLGIGISLGSLLLLIGVWWLYTIMKKRKEIKLKEKYFKRNGGLLLQQKFTSFEGSVDGNKLFCSKELDKATDHFNEHRILGQGGQGKLAEFINEVAILSQINHRNVVKLLGCCLETEVPLLVYEFIPKGTLFQYLHQQNDHEFPFTWDTRLRIATEVAGALSYLHSSATIPIYHRDIKSSNILLDDKYIAKVADFGMSRSIPIDQTHLTTKVQGTFGYFDPEYFRSNHFTDKSDVYSFGVVLVELLTSRKPIFSIESGESRNLASYFIISMEENNMYETLDAQVIEQAKNEEIMAIANLARRCLNLNGKKRPTMKEVAIELERIRASEKNGNFQQNYEEFDYMGTDWDVVSTSTGTTLDSSTIALSVDVQPLLTKRKL</sequence>
<keyword evidence="13" id="KW-0325">Glycoprotein</keyword>
<dbReference type="SUPFAM" id="SSF56112">
    <property type="entry name" value="Protein kinase-like (PK-like)"/>
    <property type="match status" value="1"/>
</dbReference>
<evidence type="ECO:0000259" key="18">
    <source>
        <dbReference type="PROSITE" id="PS50011"/>
    </source>
</evidence>
<evidence type="ECO:0000256" key="2">
    <source>
        <dbReference type="ARBA" id="ARBA00022527"/>
    </source>
</evidence>
<evidence type="ECO:0000256" key="6">
    <source>
        <dbReference type="ARBA" id="ARBA00022729"/>
    </source>
</evidence>
<dbReference type="Gene3D" id="2.10.25.10">
    <property type="entry name" value="Laminin"/>
    <property type="match status" value="1"/>
</dbReference>
<organism evidence="19 20">
    <name type="scientific">Xanthoceras sorbifolium</name>
    <dbReference type="NCBI Taxonomy" id="99658"/>
    <lineage>
        <taxon>Eukaryota</taxon>
        <taxon>Viridiplantae</taxon>
        <taxon>Streptophyta</taxon>
        <taxon>Embryophyta</taxon>
        <taxon>Tracheophyta</taxon>
        <taxon>Spermatophyta</taxon>
        <taxon>Magnoliopsida</taxon>
        <taxon>eudicotyledons</taxon>
        <taxon>Gunneridae</taxon>
        <taxon>Pentapetalae</taxon>
        <taxon>rosids</taxon>
        <taxon>malvids</taxon>
        <taxon>Sapindales</taxon>
        <taxon>Sapindaceae</taxon>
        <taxon>Xanthoceroideae</taxon>
        <taxon>Xanthoceras</taxon>
    </lineage>
</organism>
<keyword evidence="5 16" id="KW-0812">Transmembrane</keyword>
<evidence type="ECO:0000313" key="20">
    <source>
        <dbReference type="Proteomes" id="UP000827721"/>
    </source>
</evidence>
<dbReference type="InterPro" id="IPR000719">
    <property type="entry name" value="Prot_kinase_dom"/>
</dbReference>
<keyword evidence="2" id="KW-0723">Serine/threonine-protein kinase</keyword>
<evidence type="ECO:0000256" key="10">
    <source>
        <dbReference type="ARBA" id="ARBA00022989"/>
    </source>
</evidence>
<keyword evidence="20" id="KW-1185">Reference proteome</keyword>
<comment type="subcellular location">
    <subcellularLocation>
        <location evidence="1">Membrane</location>
        <topology evidence="1">Single-pass type I membrane protein</topology>
    </subcellularLocation>
</comment>
<dbReference type="PROSITE" id="PS00108">
    <property type="entry name" value="PROTEIN_KINASE_ST"/>
    <property type="match status" value="1"/>
</dbReference>
<keyword evidence="4" id="KW-0808">Transferase</keyword>
<keyword evidence="10 16" id="KW-1133">Transmembrane helix</keyword>
<keyword evidence="11 16" id="KW-0472">Membrane</keyword>
<comment type="caution">
    <text evidence="19">The sequence shown here is derived from an EMBL/GenBank/DDBJ whole genome shotgun (WGS) entry which is preliminary data.</text>
</comment>
<evidence type="ECO:0000256" key="14">
    <source>
        <dbReference type="ARBA" id="ARBA00047558"/>
    </source>
</evidence>
<dbReference type="Pfam" id="PF13947">
    <property type="entry name" value="GUB_WAK_bind"/>
    <property type="match status" value="1"/>
</dbReference>
<evidence type="ECO:0000256" key="3">
    <source>
        <dbReference type="ARBA" id="ARBA00022553"/>
    </source>
</evidence>
<evidence type="ECO:0000256" key="9">
    <source>
        <dbReference type="ARBA" id="ARBA00022840"/>
    </source>
</evidence>
<feature type="domain" description="Protein kinase" evidence="18">
    <location>
        <begin position="329"/>
        <end position="623"/>
    </location>
</feature>
<dbReference type="InterPro" id="IPR018097">
    <property type="entry name" value="EGF_Ca-bd_CS"/>
</dbReference>
<comment type="catalytic activity">
    <reaction evidence="15">
        <text>L-threonyl-[protein] + ATP = O-phospho-L-threonyl-[protein] + ADP + H(+)</text>
        <dbReference type="Rhea" id="RHEA:46608"/>
        <dbReference type="Rhea" id="RHEA-COMP:11060"/>
        <dbReference type="Rhea" id="RHEA-COMP:11605"/>
        <dbReference type="ChEBI" id="CHEBI:15378"/>
        <dbReference type="ChEBI" id="CHEBI:30013"/>
        <dbReference type="ChEBI" id="CHEBI:30616"/>
        <dbReference type="ChEBI" id="CHEBI:61977"/>
        <dbReference type="ChEBI" id="CHEBI:456216"/>
    </reaction>
</comment>
<dbReference type="Gene3D" id="1.10.510.10">
    <property type="entry name" value="Transferase(Phosphotransferase) domain 1"/>
    <property type="match status" value="1"/>
</dbReference>
<dbReference type="Pfam" id="PF07714">
    <property type="entry name" value="PK_Tyr_Ser-Thr"/>
    <property type="match status" value="1"/>
</dbReference>
<dbReference type="InterPro" id="IPR045274">
    <property type="entry name" value="WAK-like"/>
</dbReference>